<dbReference type="PANTHER" id="PTHR33121:SF79">
    <property type="entry name" value="CYCLIC DI-GMP PHOSPHODIESTERASE PDED-RELATED"/>
    <property type="match status" value="1"/>
</dbReference>
<dbReference type="PROSITE" id="PS50883">
    <property type="entry name" value="EAL"/>
    <property type="match status" value="1"/>
</dbReference>
<organism evidence="2 3">
    <name type="scientific">Psychrosphaera saromensis</name>
    <dbReference type="NCBI Taxonomy" id="716813"/>
    <lineage>
        <taxon>Bacteria</taxon>
        <taxon>Pseudomonadati</taxon>
        <taxon>Pseudomonadota</taxon>
        <taxon>Gammaproteobacteria</taxon>
        <taxon>Alteromonadales</taxon>
        <taxon>Pseudoalteromonadaceae</taxon>
        <taxon>Psychrosphaera</taxon>
    </lineage>
</organism>
<dbReference type="InterPro" id="IPR001633">
    <property type="entry name" value="EAL_dom"/>
</dbReference>
<dbReference type="CDD" id="cd01948">
    <property type="entry name" value="EAL"/>
    <property type="match status" value="1"/>
</dbReference>
<dbReference type="InterPro" id="IPR035919">
    <property type="entry name" value="EAL_sf"/>
</dbReference>
<dbReference type="Proteomes" id="UP000239007">
    <property type="component" value="Unassembled WGS sequence"/>
</dbReference>
<proteinExistence type="predicted"/>
<evidence type="ECO:0000313" key="3">
    <source>
        <dbReference type="Proteomes" id="UP000239007"/>
    </source>
</evidence>
<dbReference type="EMBL" id="MSCH01000003">
    <property type="protein sequence ID" value="PQJ55297.1"/>
    <property type="molecule type" value="Genomic_DNA"/>
</dbReference>
<dbReference type="InterPro" id="IPR050706">
    <property type="entry name" value="Cyclic-di-GMP_PDE-like"/>
</dbReference>
<dbReference type="Pfam" id="PF00563">
    <property type="entry name" value="EAL"/>
    <property type="match status" value="1"/>
</dbReference>
<protein>
    <submittedName>
        <fullName evidence="2">GGDEF domain-containing protein</fullName>
    </submittedName>
</protein>
<accession>A0A2S7UZD6</accession>
<dbReference type="GO" id="GO:0071111">
    <property type="term" value="F:cyclic-guanylate-specific phosphodiesterase activity"/>
    <property type="evidence" value="ECO:0007669"/>
    <property type="project" value="InterPro"/>
</dbReference>
<dbReference type="SUPFAM" id="SSF141868">
    <property type="entry name" value="EAL domain-like"/>
    <property type="match status" value="1"/>
</dbReference>
<name>A0A2S7UZD6_9GAMM</name>
<dbReference type="Pfam" id="PF00990">
    <property type="entry name" value="GGDEF"/>
    <property type="match status" value="1"/>
</dbReference>
<dbReference type="Gene3D" id="3.20.20.450">
    <property type="entry name" value="EAL domain"/>
    <property type="match status" value="1"/>
</dbReference>
<gene>
    <name evidence="2" type="ORF">BTO11_12990</name>
</gene>
<evidence type="ECO:0000313" key="2">
    <source>
        <dbReference type="EMBL" id="PQJ55297.1"/>
    </source>
</evidence>
<dbReference type="Gene3D" id="3.30.70.270">
    <property type="match status" value="1"/>
</dbReference>
<dbReference type="InterPro" id="IPR043128">
    <property type="entry name" value="Rev_trsase/Diguanyl_cyclase"/>
</dbReference>
<sequence>MEQENKRLRYSDNYTNLPNRDWFELQCERVMAKYNKDFYVVLTHSANNEYFNLKFNKKDANFLLTSAYKRLKSNTEGPLLCAHIGPGRLAFIIRAQSVKELKTKLLTEIKQTLDEDYPLLDSKCHQSFLFGFAKYDDNVKNSSKVISNASTALKQANINTPFSGYSETFSKEFLEKYEISMLLDEALQNAEIDVAYQPKVTASGECIGLEALARWDSPILGTVHPTSFVAIAEEYKLISRLTDLVIQKVCSQISYWTQAGITSVPVAINISLIDFNQADFLPKLVKYLADYNVKPHQIELELTETSLDANPAHSLKLMRILQSWGFIISVDDFGVGYSNIARLADYPINKLKLDRSLIKQITKSSRQKSLVKAIHVMCEELDIKCVAEGVETLEQVTIMDKMGCKEYQGFYFAKAMSPTDFSKHVKKFGLTFNNKKQTVKESLN</sequence>
<reference evidence="2 3" key="1">
    <citation type="submission" date="2016-12" db="EMBL/GenBank/DDBJ databases">
        <title>Diversity of luminous bacteria.</title>
        <authorList>
            <person name="Yoshizawa S."/>
            <person name="Kogure K."/>
        </authorList>
    </citation>
    <scope>NUCLEOTIDE SEQUENCE [LARGE SCALE GENOMIC DNA]</scope>
    <source>
        <strain evidence="2 3">SA4-48</strain>
    </source>
</reference>
<dbReference type="AlphaFoldDB" id="A0A2S7UZD6"/>
<keyword evidence="3" id="KW-1185">Reference proteome</keyword>
<dbReference type="SUPFAM" id="SSF55073">
    <property type="entry name" value="Nucleotide cyclase"/>
    <property type="match status" value="1"/>
</dbReference>
<feature type="domain" description="EAL" evidence="1">
    <location>
        <begin position="176"/>
        <end position="429"/>
    </location>
</feature>
<dbReference type="InterPro" id="IPR000160">
    <property type="entry name" value="GGDEF_dom"/>
</dbReference>
<dbReference type="PANTHER" id="PTHR33121">
    <property type="entry name" value="CYCLIC DI-GMP PHOSPHODIESTERASE PDEF"/>
    <property type="match status" value="1"/>
</dbReference>
<dbReference type="SMART" id="SM00052">
    <property type="entry name" value="EAL"/>
    <property type="match status" value="1"/>
</dbReference>
<comment type="caution">
    <text evidence="2">The sequence shown here is derived from an EMBL/GenBank/DDBJ whole genome shotgun (WGS) entry which is preliminary data.</text>
</comment>
<dbReference type="InterPro" id="IPR029787">
    <property type="entry name" value="Nucleotide_cyclase"/>
</dbReference>
<evidence type="ECO:0000259" key="1">
    <source>
        <dbReference type="PROSITE" id="PS50883"/>
    </source>
</evidence>